<dbReference type="EMBL" id="JANBPW010000749">
    <property type="protein sequence ID" value="KAJ1948397.1"/>
    <property type="molecule type" value="Genomic_DNA"/>
</dbReference>
<organism evidence="1 2">
    <name type="scientific">Linderina macrospora</name>
    <dbReference type="NCBI Taxonomy" id="4868"/>
    <lineage>
        <taxon>Eukaryota</taxon>
        <taxon>Fungi</taxon>
        <taxon>Fungi incertae sedis</taxon>
        <taxon>Zoopagomycota</taxon>
        <taxon>Kickxellomycotina</taxon>
        <taxon>Kickxellomycetes</taxon>
        <taxon>Kickxellales</taxon>
        <taxon>Kickxellaceae</taxon>
        <taxon>Linderina</taxon>
    </lineage>
</organism>
<evidence type="ECO:0000313" key="2">
    <source>
        <dbReference type="Proteomes" id="UP001150603"/>
    </source>
</evidence>
<proteinExistence type="predicted"/>
<keyword evidence="2" id="KW-1185">Reference proteome</keyword>
<name>A0ACC1JDC3_9FUNG</name>
<evidence type="ECO:0000313" key="1">
    <source>
        <dbReference type="EMBL" id="KAJ1948397.1"/>
    </source>
</evidence>
<protein>
    <submittedName>
        <fullName evidence="1">Uncharacterized protein</fullName>
    </submittedName>
</protein>
<gene>
    <name evidence="1" type="ORF">FBU59_001614</name>
</gene>
<comment type="caution">
    <text evidence="1">The sequence shown here is derived from an EMBL/GenBank/DDBJ whole genome shotgun (WGS) entry which is preliminary data.</text>
</comment>
<sequence>MASLVEEKVRQMYLDELIPRDTKRDNLVKRGQVLTTTTQATLEKYAHYAGAAYVVTSKAWDCAISCQYADTAGTVVYHQWADTVDANVGYLAYKENTKEIIIGFRGSQTLFDWITNADFGKDSWPSSVSGSEVHSGFLDAHNAQASTIQSKIAELVAKYPTFNIVFVGHSLGGALAAIGAADLAPRVPPQGFGYAHHSQEAWYPSSGGLKFCGANGESSGCINSVSIFSLSTADHSDYPGLAH</sequence>
<accession>A0ACC1JDC3</accession>
<dbReference type="Proteomes" id="UP001150603">
    <property type="component" value="Unassembled WGS sequence"/>
</dbReference>
<reference evidence="1" key="1">
    <citation type="submission" date="2022-07" db="EMBL/GenBank/DDBJ databases">
        <title>Phylogenomic reconstructions and comparative analyses of Kickxellomycotina fungi.</title>
        <authorList>
            <person name="Reynolds N.K."/>
            <person name="Stajich J.E."/>
            <person name="Barry K."/>
            <person name="Grigoriev I.V."/>
            <person name="Crous P."/>
            <person name="Smith M.E."/>
        </authorList>
    </citation>
    <scope>NUCLEOTIDE SEQUENCE</scope>
    <source>
        <strain evidence="1">NRRL 5244</strain>
    </source>
</reference>